<sequence length="179" mass="20936">MTHEVIEAHTKSQLKVLSEISAIAEGLDIKFWLRGGWAIDFLLGKVTRVHDDIDLVTWIQHRERLENELFKNGYEKTKVKKEFCDRQSDFCKGNVEITFSYITRSDTGNLILNGLPEWVWRPDSLLLQTFILHGISAHVLNPTQLLEEKEIYEQIGRTPRPKDAESKKILQRIIDETWY</sequence>
<organism evidence="1 2">
    <name type="scientific">Evansella tamaricis</name>
    <dbReference type="NCBI Taxonomy" id="2069301"/>
    <lineage>
        <taxon>Bacteria</taxon>
        <taxon>Bacillati</taxon>
        <taxon>Bacillota</taxon>
        <taxon>Bacilli</taxon>
        <taxon>Bacillales</taxon>
        <taxon>Bacillaceae</taxon>
        <taxon>Evansella</taxon>
    </lineage>
</organism>
<dbReference type="RefSeq" id="WP_217065971.1">
    <property type="nucleotide sequence ID" value="NZ_JAHQCS010000088.1"/>
</dbReference>
<accession>A0ABS6JDY1</accession>
<reference evidence="1 2" key="1">
    <citation type="submission" date="2021-06" db="EMBL/GenBank/DDBJ databases">
        <title>Bacillus sp. RD4P76, an endophyte from a halophyte.</title>
        <authorList>
            <person name="Sun J.-Q."/>
        </authorList>
    </citation>
    <scope>NUCLEOTIDE SEQUENCE [LARGE SCALE GENOMIC DNA]</scope>
    <source>
        <strain evidence="1 2">CGMCC 1.15917</strain>
    </source>
</reference>
<name>A0ABS6JDY1_9BACI</name>
<gene>
    <name evidence="1" type="ORF">KS419_09035</name>
</gene>
<evidence type="ECO:0000313" key="1">
    <source>
        <dbReference type="EMBL" id="MBU9711880.1"/>
    </source>
</evidence>
<dbReference type="InterPro" id="IPR019646">
    <property type="entry name" value="Aminoglyc_AdlTrfase"/>
</dbReference>
<proteinExistence type="predicted"/>
<comment type="caution">
    <text evidence="1">The sequence shown here is derived from an EMBL/GenBank/DDBJ whole genome shotgun (WGS) entry which is preliminary data.</text>
</comment>
<evidence type="ECO:0008006" key="3">
    <source>
        <dbReference type="Google" id="ProtNLM"/>
    </source>
</evidence>
<evidence type="ECO:0000313" key="2">
    <source>
        <dbReference type="Proteomes" id="UP000784880"/>
    </source>
</evidence>
<protein>
    <recommendedName>
        <fullName evidence="3">Aminoglycoside-2''-adenylyltransferase</fullName>
    </recommendedName>
</protein>
<dbReference type="EMBL" id="JAHQCS010000088">
    <property type="protein sequence ID" value="MBU9711880.1"/>
    <property type="molecule type" value="Genomic_DNA"/>
</dbReference>
<dbReference type="Pfam" id="PF10706">
    <property type="entry name" value="Aminoglyc_resit"/>
    <property type="match status" value="1"/>
</dbReference>
<keyword evidence="2" id="KW-1185">Reference proteome</keyword>
<dbReference type="Proteomes" id="UP000784880">
    <property type="component" value="Unassembled WGS sequence"/>
</dbReference>